<dbReference type="Proteomes" id="UP000298663">
    <property type="component" value="Chromosome X"/>
</dbReference>
<dbReference type="AlphaFoldDB" id="A0A4U8UTG5"/>
<dbReference type="EMBL" id="CM016762">
    <property type="protein sequence ID" value="TMS36541.1"/>
    <property type="molecule type" value="Genomic_DNA"/>
</dbReference>
<organism evidence="2 3">
    <name type="scientific">Steinernema carpocapsae</name>
    <name type="common">Entomopathogenic nematode</name>
    <dbReference type="NCBI Taxonomy" id="34508"/>
    <lineage>
        <taxon>Eukaryota</taxon>
        <taxon>Metazoa</taxon>
        <taxon>Ecdysozoa</taxon>
        <taxon>Nematoda</taxon>
        <taxon>Chromadorea</taxon>
        <taxon>Rhabditida</taxon>
        <taxon>Tylenchina</taxon>
        <taxon>Panagrolaimomorpha</taxon>
        <taxon>Strongyloidoidea</taxon>
        <taxon>Steinernematidae</taxon>
        <taxon>Steinernema</taxon>
    </lineage>
</organism>
<evidence type="ECO:0000313" key="3">
    <source>
        <dbReference type="Proteomes" id="UP000298663"/>
    </source>
</evidence>
<proteinExistence type="predicted"/>
<accession>A0A4U8UTG5</accession>
<protein>
    <submittedName>
        <fullName evidence="2">Uncharacterized protein</fullName>
    </submittedName>
</protein>
<reference evidence="2 3" key="2">
    <citation type="journal article" date="2019" name="G3 (Bethesda)">
        <title>Hybrid Assembly of the Genome of the Entomopathogenic Nematode Steinernema carpocapsae Identifies the X-Chromosome.</title>
        <authorList>
            <person name="Serra L."/>
            <person name="Macchietto M."/>
            <person name="Macias-Munoz A."/>
            <person name="McGill C.J."/>
            <person name="Rodriguez I.M."/>
            <person name="Rodriguez B."/>
            <person name="Murad R."/>
            <person name="Mortazavi A."/>
        </authorList>
    </citation>
    <scope>NUCLEOTIDE SEQUENCE [LARGE SCALE GENOMIC DNA]</scope>
    <source>
        <strain evidence="2 3">ALL</strain>
    </source>
</reference>
<comment type="caution">
    <text evidence="2">The sequence shown here is derived from an EMBL/GenBank/DDBJ whole genome shotgun (WGS) entry which is preliminary data.</text>
</comment>
<feature type="region of interest" description="Disordered" evidence="1">
    <location>
        <begin position="79"/>
        <end position="98"/>
    </location>
</feature>
<evidence type="ECO:0000256" key="1">
    <source>
        <dbReference type="SAM" id="MobiDB-lite"/>
    </source>
</evidence>
<keyword evidence="3" id="KW-1185">Reference proteome</keyword>
<reference evidence="2 3" key="1">
    <citation type="journal article" date="2015" name="Genome Biol.">
        <title>Comparative genomics of Steinernema reveals deeply conserved gene regulatory networks.</title>
        <authorList>
            <person name="Dillman A.R."/>
            <person name="Macchietto M."/>
            <person name="Porter C.F."/>
            <person name="Rogers A."/>
            <person name="Williams B."/>
            <person name="Antoshechkin I."/>
            <person name="Lee M.M."/>
            <person name="Goodwin Z."/>
            <person name="Lu X."/>
            <person name="Lewis E.E."/>
            <person name="Goodrich-Blair H."/>
            <person name="Stock S.P."/>
            <person name="Adams B.J."/>
            <person name="Sternberg P.W."/>
            <person name="Mortazavi A."/>
        </authorList>
    </citation>
    <scope>NUCLEOTIDE SEQUENCE [LARGE SCALE GENOMIC DNA]</scope>
    <source>
        <strain evidence="2 3">ALL</strain>
    </source>
</reference>
<evidence type="ECO:0000313" key="2">
    <source>
        <dbReference type="EMBL" id="TMS36541.1"/>
    </source>
</evidence>
<sequence>MRLCIRCLREHDVNRSAVVSWEKWRFFKRSVCSCLHQLYTRLPVAWATVNSCPHQPYVKTELVPFWCLTTLPSWPNLRESTRMLPKTPAGPSAPTTRM</sequence>
<gene>
    <name evidence="2" type="ORF">L596_003683</name>
</gene>
<dbReference type="EMBL" id="AZBU02000001">
    <property type="protein sequence ID" value="TMS36541.1"/>
    <property type="molecule type" value="Genomic_DNA"/>
</dbReference>
<name>A0A4U8UTG5_STECR</name>